<dbReference type="GO" id="GO:0098552">
    <property type="term" value="C:side of membrane"/>
    <property type="evidence" value="ECO:0007669"/>
    <property type="project" value="UniProtKB-KW"/>
</dbReference>
<keyword evidence="6" id="KW-0472">Membrane</keyword>
<reference evidence="12" key="1">
    <citation type="submission" date="2015-11" db="EMBL/GenBank/DDBJ databases">
        <authorList>
            <person name="Zhang Y."/>
            <person name="Guo Z."/>
        </authorList>
    </citation>
    <scope>NUCLEOTIDE SEQUENCE</scope>
    <source>
        <strain evidence="12">JCM12802</strain>
    </source>
</reference>
<evidence type="ECO:0000313" key="12">
    <source>
        <dbReference type="EMBL" id="ANC68156.1"/>
    </source>
</evidence>
<evidence type="ECO:0000256" key="2">
    <source>
        <dbReference type="ARBA" id="ARBA00004609"/>
    </source>
</evidence>
<evidence type="ECO:0000256" key="3">
    <source>
        <dbReference type="ARBA" id="ARBA00006865"/>
    </source>
</evidence>
<dbReference type="PANTHER" id="PTHR10963">
    <property type="entry name" value="GLYCOSYL HYDROLASE-RELATED"/>
    <property type="match status" value="1"/>
</dbReference>
<keyword evidence="6" id="KW-0325">Glycoprotein</keyword>
<dbReference type="InterPro" id="IPR013320">
    <property type="entry name" value="ConA-like_dom_sf"/>
</dbReference>
<feature type="domain" description="GH16" evidence="11">
    <location>
        <begin position="17"/>
        <end position="282"/>
    </location>
</feature>
<feature type="signal peptide" evidence="10">
    <location>
        <begin position="1"/>
        <end position="20"/>
    </location>
</feature>
<keyword evidence="8" id="KW-0449">Lipoprotein</keyword>
<sequence length="355" mass="37500">MRSTTTLLPLVALLAKLSTAGYVLQDDYGNSDSFFDKFTFFTGSDPTHGFVQYVDQATAENAGLIHASNGEVYIGVDHTNVASGSGRQSVRITSTNSYTHGLFIVDLAHMPGSICGAWPAFWMVGANWPNNGEIDIIEGVNQQTNNAMTLHTNEGCTIDNSGFTGTLVTSNCWINAPGQSTNAGCSIDSTSSQSYGTGFNNAGGGVYATEWTSNGISIWFFPRGSIPADISSGSPDPSTWGTPAASFGGSGCDIDSHFGAQQIVFDTTFCGDWAGNVWSSGSCASLAGTCQDYVANNPSAFAEAYWYVNSLKVYQDTAESTIIAHGPGNVTSTHSTTAPVPFARTHRIRRHGHGN</sequence>
<dbReference type="Gene3D" id="2.60.120.200">
    <property type="match status" value="1"/>
</dbReference>
<evidence type="ECO:0000256" key="10">
    <source>
        <dbReference type="SAM" id="SignalP"/>
    </source>
</evidence>
<dbReference type="SUPFAM" id="SSF49899">
    <property type="entry name" value="Concanavalin A-like lectins/glucanases"/>
    <property type="match status" value="1"/>
</dbReference>
<evidence type="ECO:0000256" key="9">
    <source>
        <dbReference type="ARBA" id="ARBA00023295"/>
    </source>
</evidence>
<evidence type="ECO:0000259" key="11">
    <source>
        <dbReference type="PROSITE" id="PS51762"/>
    </source>
</evidence>
<evidence type="ECO:0000256" key="5">
    <source>
        <dbReference type="ARBA" id="ARBA00022475"/>
    </source>
</evidence>
<organism evidence="12">
    <name type="scientific">Evansstolkia leycettana</name>
    <dbReference type="NCBI Taxonomy" id="196907"/>
    <lineage>
        <taxon>Eukaryota</taxon>
        <taxon>Fungi</taxon>
        <taxon>Dikarya</taxon>
        <taxon>Ascomycota</taxon>
        <taxon>Pezizomycotina</taxon>
        <taxon>Eurotiomycetes</taxon>
        <taxon>Eurotiomycetidae</taxon>
        <taxon>Eurotiales</taxon>
        <taxon>Aspergillaceae</taxon>
        <taxon>Evansstolkia</taxon>
    </lineage>
</organism>
<evidence type="ECO:0000256" key="1">
    <source>
        <dbReference type="ARBA" id="ARBA00000124"/>
    </source>
</evidence>
<protein>
    <recommendedName>
        <fullName evidence="4">endo-1,3(4)-beta-glucanase</fullName>
        <ecNumber evidence="4">3.2.1.6</ecNumber>
    </recommendedName>
</protein>
<evidence type="ECO:0000256" key="4">
    <source>
        <dbReference type="ARBA" id="ARBA00012599"/>
    </source>
</evidence>
<keyword evidence="10" id="KW-0732">Signal</keyword>
<dbReference type="EMBL" id="KU194473">
    <property type="protein sequence ID" value="ANC68156.1"/>
    <property type="molecule type" value="mRNA"/>
</dbReference>
<dbReference type="FunFam" id="2.60.120.200:FF:000114">
    <property type="entry name" value="Probable endo-1,3(4)-beta-glucanase NFIA_089530"/>
    <property type="match status" value="1"/>
</dbReference>
<gene>
    <name evidence="12" type="primary">glu16A</name>
</gene>
<dbReference type="GO" id="GO:0052861">
    <property type="term" value="F:endo-1,3(4)-beta-glucanase activity"/>
    <property type="evidence" value="ECO:0007669"/>
    <property type="project" value="UniProtKB-EC"/>
</dbReference>
<dbReference type="Pfam" id="PF26113">
    <property type="entry name" value="GH16_XgeA"/>
    <property type="match status" value="1"/>
</dbReference>
<evidence type="ECO:0000256" key="7">
    <source>
        <dbReference type="ARBA" id="ARBA00022801"/>
    </source>
</evidence>
<keyword evidence="6" id="KW-0336">GPI-anchor</keyword>
<comment type="similarity">
    <text evidence="3">Belongs to the glycosyl hydrolase 16 family.</text>
</comment>
<dbReference type="CDD" id="cd02181">
    <property type="entry name" value="GH16_fungal_Lam16A_glucanase"/>
    <property type="match status" value="1"/>
</dbReference>
<dbReference type="AlphaFoldDB" id="A0A168SIC2"/>
<dbReference type="PANTHER" id="PTHR10963:SF24">
    <property type="entry name" value="GLYCOSIDASE C21B10.07-RELATED"/>
    <property type="match status" value="1"/>
</dbReference>
<dbReference type="EC" id="3.2.1.6" evidence="4"/>
<dbReference type="InterPro" id="IPR050546">
    <property type="entry name" value="Glycosyl_Hydrlase_16"/>
</dbReference>
<comment type="catalytic activity">
    <reaction evidence="1">
        <text>Endohydrolysis of (1-&gt;3)- or (1-&gt;4)-linkages in beta-D-glucans when the glucose residue whose reducing group is involved in the linkage to be hydrolyzed is itself substituted at C-3.</text>
        <dbReference type="EC" id="3.2.1.6"/>
    </reaction>
</comment>
<accession>A0A168SIC2</accession>
<evidence type="ECO:0000256" key="6">
    <source>
        <dbReference type="ARBA" id="ARBA00022622"/>
    </source>
</evidence>
<proteinExistence type="evidence at transcript level"/>
<dbReference type="PROSITE" id="PS51762">
    <property type="entry name" value="GH16_2"/>
    <property type="match status" value="1"/>
</dbReference>
<dbReference type="GO" id="GO:0009251">
    <property type="term" value="P:glucan catabolic process"/>
    <property type="evidence" value="ECO:0007669"/>
    <property type="project" value="TreeGrafter"/>
</dbReference>
<evidence type="ECO:0000256" key="8">
    <source>
        <dbReference type="ARBA" id="ARBA00023288"/>
    </source>
</evidence>
<reference evidence="12" key="2">
    <citation type="journal article" date="2016" name="Biotechnol. Biofuels">
        <title>Improvement of the thermostability and catalytic efficiency of a highly active ?-glucanase from Talaromyces leycettanus JCM12802 by optimizing residual charge-charge interactions.</title>
        <authorList>
            <person name="You S."/>
            <person name="Tu T."/>
            <person name="Zhang L."/>
            <person name="Wang Y."/>
            <person name="Huang H."/>
            <person name="Ma R."/>
            <person name="Shi P."/>
            <person name="Bai Y."/>
            <person name="Su X."/>
            <person name="Lin Z."/>
            <person name="Luo H."/>
            <person name="Yao B."/>
        </authorList>
    </citation>
    <scope>NUCLEOTIDE SEQUENCE</scope>
    <source>
        <strain evidence="12">JCM12802</strain>
    </source>
</reference>
<keyword evidence="9 12" id="KW-0326">Glycosidase</keyword>
<keyword evidence="5" id="KW-1003">Cell membrane</keyword>
<dbReference type="GO" id="GO:0005886">
    <property type="term" value="C:plasma membrane"/>
    <property type="evidence" value="ECO:0007669"/>
    <property type="project" value="UniProtKB-SubCell"/>
</dbReference>
<feature type="chain" id="PRO_5007900265" description="endo-1,3(4)-beta-glucanase" evidence="10">
    <location>
        <begin position="21"/>
        <end position="355"/>
    </location>
</feature>
<name>A0A168SIC2_9EURO</name>
<keyword evidence="7 12" id="KW-0378">Hydrolase</keyword>
<comment type="subcellular location">
    <subcellularLocation>
        <location evidence="2">Cell membrane</location>
        <topology evidence="2">Lipid-anchor</topology>
        <topology evidence="2">GPI-anchor</topology>
    </subcellularLocation>
</comment>
<dbReference type="InterPro" id="IPR000757">
    <property type="entry name" value="Beta-glucanase-like"/>
</dbReference>